<feature type="active site" description="Charge relay system" evidence="5">
    <location>
        <position position="127"/>
    </location>
</feature>
<dbReference type="PROSITE" id="PS00138">
    <property type="entry name" value="SUBTILASE_SER"/>
    <property type="match status" value="1"/>
</dbReference>
<feature type="domain" description="Autotransporter" evidence="8">
    <location>
        <begin position="683"/>
        <end position="953"/>
    </location>
</feature>
<protein>
    <submittedName>
        <fullName evidence="9">S8 family serine peptidase</fullName>
    </submittedName>
</protein>
<dbReference type="InterPro" id="IPR036709">
    <property type="entry name" value="Autotransporte_beta_dom_sf"/>
</dbReference>
<comment type="similarity">
    <text evidence="5">Belongs to the peptidase S8 family.</text>
</comment>
<dbReference type="PANTHER" id="PTHR42884">
    <property type="entry name" value="PROPROTEIN CONVERTASE SUBTILISIN/KEXIN-RELATED"/>
    <property type="match status" value="1"/>
</dbReference>
<sequence>MKEKISGAATASSFRLSLLASAVGLALTACGGGGSNTRPDTPPPSPPPGPPPPTVVEPPNPAYSDHLALTNADAAIEAGFTGEGVRIGVLDTGVNPDHPALAGRVVDNLVYVSSSDNDLSIDDVDGHGTAVAQIIAGQPFGQWPGGIAQGAEIVSARIIDDEPPDDDGSGQGNEVDGALGLEPIHQDMIDRDVRIMNNSWGGLYWDDPAATAAIADEYRDFIIENDGLVVFATGNLEGADPTDMAALPSQSGPNGSTPAADLERGWIAVTAIDPGNPEQLDEIDGEIYPNACGIAMNYCLAAPGTVVTTGTDDAPDDPEYWRWAGTSFAAPQVSGAAALVWEAFPWFDNDLVRQTILGTAQDIGASGVDELFGYGLLDVGRAVQGPARFDWGRVTADFDGMTSVWSNDIAGAGGLTKRGNGILELSGANAYRGATLVDGGTLRLSGSLDNSEVSIRAGGTLSGDGHVAGSVGNEGRLLLDAGDGTTALTIGGDYTHGVDAELAVVFGAGALEVGGDAAIEGGTVHVAGAVDGYVRQNREDVLRAGGTLDGRFDGYTYDDSLFFEGTIRYDYTGGRVWLDVTRLDVTAAVAAFGNIGAASLASAQRVENAFRQIDGQREAGEGAIADGFIQVAGDFQRIADEATAAASLSSLSGELHAVASSTTFDAIDMSRRALSSHFGDSSLQPQAAGVWKRELGGGGQGGYSGSDFSVDGWMIGRDYRFGGNGIAGFAFGETRADSRRDGSRDRGRDRQTQTQLYAGGLHGNAYTLGQVGFGRFDRRLERQLFTGRQSMGVFSAYAGDYLTANLESGYRFGDRDAHLTPYLGAEYTRIDSDGFSELGGDGFGLRADAWTSSRSQAIAGVRAERGWSALTLRGYAEWQQTLGASGLDIDASFVGADAWSSLAGLQPGRSGGLFGLGLDAWVGRNAVVTFGYDQRFGPRGDARMVSLRYALGF</sequence>
<keyword evidence="1 5" id="KW-0645">Protease</keyword>
<gene>
    <name evidence="9" type="ORF">AB6713_15410</name>
</gene>
<dbReference type="Proteomes" id="UP001566331">
    <property type="component" value="Unassembled WGS sequence"/>
</dbReference>
<keyword evidence="2 7" id="KW-0732">Signal</keyword>
<evidence type="ECO:0000313" key="9">
    <source>
        <dbReference type="EMBL" id="MEZ0475987.1"/>
    </source>
</evidence>
<dbReference type="CDD" id="cd04848">
    <property type="entry name" value="Peptidases_S8_Autotransporter_serine_protease_like"/>
    <property type="match status" value="1"/>
</dbReference>
<dbReference type="Gene3D" id="2.40.128.130">
    <property type="entry name" value="Autotransporter beta-domain"/>
    <property type="match status" value="1"/>
</dbReference>
<dbReference type="InterPro" id="IPR013425">
    <property type="entry name" value="Autotrns_rpt"/>
</dbReference>
<dbReference type="PRINTS" id="PR00723">
    <property type="entry name" value="SUBTILISIN"/>
</dbReference>
<feature type="compositionally biased region" description="Pro residues" evidence="6">
    <location>
        <begin position="40"/>
        <end position="61"/>
    </location>
</feature>
<evidence type="ECO:0000256" key="1">
    <source>
        <dbReference type="ARBA" id="ARBA00022670"/>
    </source>
</evidence>
<dbReference type="SUPFAM" id="SSF103515">
    <property type="entry name" value="Autotransporter"/>
    <property type="match status" value="1"/>
</dbReference>
<keyword evidence="4 5" id="KW-0720">Serine protease</keyword>
<dbReference type="Pfam" id="PF03797">
    <property type="entry name" value="Autotransporter"/>
    <property type="match status" value="1"/>
</dbReference>
<dbReference type="Pfam" id="PF12951">
    <property type="entry name" value="PATR"/>
    <property type="match status" value="1"/>
</dbReference>
<evidence type="ECO:0000256" key="7">
    <source>
        <dbReference type="SAM" id="SignalP"/>
    </source>
</evidence>
<dbReference type="InterPro" id="IPR005546">
    <property type="entry name" value="Autotransporte_beta"/>
</dbReference>
<dbReference type="InterPro" id="IPR023827">
    <property type="entry name" value="Peptidase_S8_Asp-AS"/>
</dbReference>
<feature type="signal peptide" evidence="7">
    <location>
        <begin position="1"/>
        <end position="22"/>
    </location>
</feature>
<feature type="region of interest" description="Disordered" evidence="6">
    <location>
        <begin position="31"/>
        <end position="62"/>
    </location>
</feature>
<dbReference type="EMBL" id="JBFWIC010000025">
    <property type="protein sequence ID" value="MEZ0475987.1"/>
    <property type="molecule type" value="Genomic_DNA"/>
</dbReference>
<name>A0ABV4HTA5_9GAMM</name>
<feature type="active site" description="Charge relay system" evidence="5">
    <location>
        <position position="327"/>
    </location>
</feature>
<feature type="chain" id="PRO_5046790086" evidence="7">
    <location>
        <begin position="23"/>
        <end position="953"/>
    </location>
</feature>
<evidence type="ECO:0000256" key="5">
    <source>
        <dbReference type="PROSITE-ProRule" id="PRU01240"/>
    </source>
</evidence>
<dbReference type="PROSITE" id="PS51257">
    <property type="entry name" value="PROKAR_LIPOPROTEIN"/>
    <property type="match status" value="1"/>
</dbReference>
<dbReference type="InterPro" id="IPR023828">
    <property type="entry name" value="Peptidase_S8_Ser-AS"/>
</dbReference>
<comment type="caution">
    <text evidence="9">The sequence shown here is derived from an EMBL/GenBank/DDBJ whole genome shotgun (WGS) entry which is preliminary data.</text>
</comment>
<feature type="active site" description="Charge relay system" evidence="5">
    <location>
        <position position="91"/>
    </location>
</feature>
<dbReference type="SUPFAM" id="SSF52743">
    <property type="entry name" value="Subtilisin-like"/>
    <property type="match status" value="1"/>
</dbReference>
<evidence type="ECO:0000256" key="4">
    <source>
        <dbReference type="ARBA" id="ARBA00022825"/>
    </source>
</evidence>
<dbReference type="InterPro" id="IPR000209">
    <property type="entry name" value="Peptidase_S8/S53_dom"/>
</dbReference>
<reference evidence="9 10" key="1">
    <citation type="submission" date="2024-07" db="EMBL/GenBank/DDBJ databases">
        <title>Luteimonas salilacus sp. nov., isolated from the shore soil of Salt Lake in Tibet of China.</title>
        <authorList>
            <person name="Zhang X."/>
            <person name="Li A."/>
        </authorList>
    </citation>
    <scope>NUCLEOTIDE SEQUENCE [LARGE SCALE GENOMIC DNA]</scope>
    <source>
        <strain evidence="9 10">B3-2-R+30</strain>
    </source>
</reference>
<dbReference type="InterPro" id="IPR015500">
    <property type="entry name" value="Peptidase_S8_subtilisin-rel"/>
</dbReference>
<dbReference type="PROSITE" id="PS51892">
    <property type="entry name" value="SUBTILASE"/>
    <property type="match status" value="1"/>
</dbReference>
<proteinExistence type="inferred from homology"/>
<evidence type="ECO:0000313" key="10">
    <source>
        <dbReference type="Proteomes" id="UP001566331"/>
    </source>
</evidence>
<dbReference type="Gene3D" id="3.40.50.200">
    <property type="entry name" value="Peptidase S8/S53 domain"/>
    <property type="match status" value="1"/>
</dbReference>
<dbReference type="PANTHER" id="PTHR42884:SF14">
    <property type="entry name" value="NEUROENDOCRINE CONVERTASE 1"/>
    <property type="match status" value="1"/>
</dbReference>
<dbReference type="InterPro" id="IPR034061">
    <property type="entry name" value="Peptidases_S8_Autotransporter"/>
</dbReference>
<dbReference type="SMART" id="SM00869">
    <property type="entry name" value="Autotransporter"/>
    <property type="match status" value="1"/>
</dbReference>
<evidence type="ECO:0000256" key="6">
    <source>
        <dbReference type="SAM" id="MobiDB-lite"/>
    </source>
</evidence>
<keyword evidence="10" id="KW-1185">Reference proteome</keyword>
<evidence type="ECO:0000259" key="8">
    <source>
        <dbReference type="PROSITE" id="PS51208"/>
    </source>
</evidence>
<dbReference type="Pfam" id="PF00082">
    <property type="entry name" value="Peptidase_S8"/>
    <property type="match status" value="1"/>
</dbReference>
<dbReference type="NCBIfam" id="TIGR02601">
    <property type="entry name" value="autotrns_rpt"/>
    <property type="match status" value="1"/>
</dbReference>
<evidence type="ECO:0000256" key="3">
    <source>
        <dbReference type="ARBA" id="ARBA00022801"/>
    </source>
</evidence>
<keyword evidence="3 5" id="KW-0378">Hydrolase</keyword>
<dbReference type="RefSeq" id="WP_370564774.1">
    <property type="nucleotide sequence ID" value="NZ_JBFWIB010000010.1"/>
</dbReference>
<organism evidence="9 10">
    <name type="scientific">Luteimonas salinilitoris</name>
    <dbReference type="NCBI Taxonomy" id="3237697"/>
    <lineage>
        <taxon>Bacteria</taxon>
        <taxon>Pseudomonadati</taxon>
        <taxon>Pseudomonadota</taxon>
        <taxon>Gammaproteobacteria</taxon>
        <taxon>Lysobacterales</taxon>
        <taxon>Lysobacteraceae</taxon>
        <taxon>Luteimonas</taxon>
    </lineage>
</organism>
<dbReference type="PROSITE" id="PS00136">
    <property type="entry name" value="SUBTILASE_ASP"/>
    <property type="match status" value="1"/>
</dbReference>
<evidence type="ECO:0000256" key="2">
    <source>
        <dbReference type="ARBA" id="ARBA00022729"/>
    </source>
</evidence>
<accession>A0ABV4HTA5</accession>
<dbReference type="PROSITE" id="PS51208">
    <property type="entry name" value="AUTOTRANSPORTER"/>
    <property type="match status" value="1"/>
</dbReference>
<dbReference type="InterPro" id="IPR036852">
    <property type="entry name" value="Peptidase_S8/S53_dom_sf"/>
</dbReference>